<protein>
    <recommendedName>
        <fullName evidence="3">HTH psq-type domain-containing protein</fullName>
    </recommendedName>
</protein>
<feature type="region of interest" description="Disordered" evidence="2">
    <location>
        <begin position="276"/>
        <end position="295"/>
    </location>
</feature>
<proteinExistence type="predicted"/>
<evidence type="ECO:0000313" key="5">
    <source>
        <dbReference type="Proteomes" id="UP001159363"/>
    </source>
</evidence>
<sequence>MIRNYVRKMNRGKQYFQEILAEAVLEVQSGQMSAYKAAKGFNIPLNTVIDHVKGRRRRKSTSHGRPTALPLDVEKKIAACLITMEQYGFGLSRKDIVSLVGQKLPKKEFVKLLSTLWQELVPNIIKSGFLKGGIYPFNQDMIPEERFDKLCLQLWNHINRPHLQAGSSNEGSVVHESEVVQAGSSYEGSVVCSEVVSQCDSNPPVEKGRALHLLRKLQSSVVGSHQSVSRARARKSEELVSETIENHQSAEKKKKTSLAKGAEVITSDNVYARIRDQDKKKAEAEKRKLKNKKNS</sequence>
<organism evidence="4 5">
    <name type="scientific">Dryococelus australis</name>
    <dbReference type="NCBI Taxonomy" id="614101"/>
    <lineage>
        <taxon>Eukaryota</taxon>
        <taxon>Metazoa</taxon>
        <taxon>Ecdysozoa</taxon>
        <taxon>Arthropoda</taxon>
        <taxon>Hexapoda</taxon>
        <taxon>Insecta</taxon>
        <taxon>Pterygota</taxon>
        <taxon>Neoptera</taxon>
        <taxon>Polyneoptera</taxon>
        <taxon>Phasmatodea</taxon>
        <taxon>Verophasmatodea</taxon>
        <taxon>Anareolatae</taxon>
        <taxon>Phasmatidae</taxon>
        <taxon>Eurycanthinae</taxon>
        <taxon>Dryococelus</taxon>
    </lineage>
</organism>
<evidence type="ECO:0000256" key="1">
    <source>
        <dbReference type="ARBA" id="ARBA00004123"/>
    </source>
</evidence>
<comment type="subcellular location">
    <subcellularLocation>
        <location evidence="1">Nucleus</location>
    </subcellularLocation>
</comment>
<dbReference type="InterPro" id="IPR009057">
    <property type="entry name" value="Homeodomain-like_sf"/>
</dbReference>
<dbReference type="Gene3D" id="1.10.10.60">
    <property type="entry name" value="Homeodomain-like"/>
    <property type="match status" value="1"/>
</dbReference>
<dbReference type="Pfam" id="PF05225">
    <property type="entry name" value="HTH_psq"/>
    <property type="match status" value="1"/>
</dbReference>
<dbReference type="SUPFAM" id="SSF46689">
    <property type="entry name" value="Homeodomain-like"/>
    <property type="match status" value="1"/>
</dbReference>
<dbReference type="InterPro" id="IPR007889">
    <property type="entry name" value="HTH_Psq"/>
</dbReference>
<feature type="compositionally biased region" description="Basic and acidic residues" evidence="2">
    <location>
        <begin position="276"/>
        <end position="286"/>
    </location>
</feature>
<accession>A0ABQ9IHN1</accession>
<feature type="region of interest" description="Disordered" evidence="2">
    <location>
        <begin position="224"/>
        <end position="260"/>
    </location>
</feature>
<feature type="compositionally biased region" description="Basic and acidic residues" evidence="2">
    <location>
        <begin position="234"/>
        <end position="251"/>
    </location>
</feature>
<evidence type="ECO:0000256" key="2">
    <source>
        <dbReference type="SAM" id="MobiDB-lite"/>
    </source>
</evidence>
<evidence type="ECO:0000259" key="3">
    <source>
        <dbReference type="Pfam" id="PF05225"/>
    </source>
</evidence>
<comment type="caution">
    <text evidence="4">The sequence shown here is derived from an EMBL/GenBank/DDBJ whole genome shotgun (WGS) entry which is preliminary data.</text>
</comment>
<dbReference type="Proteomes" id="UP001159363">
    <property type="component" value="Chromosome 1"/>
</dbReference>
<name>A0ABQ9IHN1_9NEOP</name>
<reference evidence="4 5" key="1">
    <citation type="submission" date="2023-02" db="EMBL/GenBank/DDBJ databases">
        <title>LHISI_Scaffold_Assembly.</title>
        <authorList>
            <person name="Stuart O.P."/>
            <person name="Cleave R."/>
            <person name="Magrath M.J.L."/>
            <person name="Mikheyev A.S."/>
        </authorList>
    </citation>
    <scope>NUCLEOTIDE SEQUENCE [LARGE SCALE GENOMIC DNA]</scope>
    <source>
        <strain evidence="4">Daus_M_001</strain>
        <tissue evidence="4">Leg muscle</tissue>
    </source>
</reference>
<keyword evidence="5" id="KW-1185">Reference proteome</keyword>
<evidence type="ECO:0000313" key="4">
    <source>
        <dbReference type="EMBL" id="KAJ8895734.1"/>
    </source>
</evidence>
<gene>
    <name evidence="4" type="ORF">PR048_001072</name>
</gene>
<dbReference type="EMBL" id="JARBHB010000001">
    <property type="protein sequence ID" value="KAJ8895734.1"/>
    <property type="molecule type" value="Genomic_DNA"/>
</dbReference>
<feature type="domain" description="HTH psq-type" evidence="3">
    <location>
        <begin position="18"/>
        <end position="55"/>
    </location>
</feature>